<dbReference type="EMBL" id="CYRY02003093">
    <property type="protein sequence ID" value="VCW67765.1"/>
    <property type="molecule type" value="Genomic_DNA"/>
</dbReference>
<keyword evidence="4" id="KW-1185">Reference proteome</keyword>
<dbReference type="GO" id="GO:0005886">
    <property type="term" value="C:plasma membrane"/>
    <property type="evidence" value="ECO:0007669"/>
    <property type="project" value="TreeGrafter"/>
</dbReference>
<dbReference type="InterPro" id="IPR031379">
    <property type="entry name" value="CLLAC"/>
</dbReference>
<dbReference type="InterPro" id="IPR053297">
    <property type="entry name" value="Dynactin-associated"/>
</dbReference>
<organism evidence="3 4">
    <name type="scientific">Gulo gulo</name>
    <name type="common">Wolverine</name>
    <name type="synonym">Gluton</name>
    <dbReference type="NCBI Taxonomy" id="48420"/>
    <lineage>
        <taxon>Eukaryota</taxon>
        <taxon>Metazoa</taxon>
        <taxon>Chordata</taxon>
        <taxon>Craniata</taxon>
        <taxon>Vertebrata</taxon>
        <taxon>Euteleostomi</taxon>
        <taxon>Mammalia</taxon>
        <taxon>Eutheria</taxon>
        <taxon>Laurasiatheria</taxon>
        <taxon>Carnivora</taxon>
        <taxon>Caniformia</taxon>
        <taxon>Musteloidea</taxon>
        <taxon>Mustelidae</taxon>
        <taxon>Guloninae</taxon>
        <taxon>Gulo</taxon>
    </lineage>
</organism>
<dbReference type="GO" id="GO:0005794">
    <property type="term" value="C:Golgi apparatus"/>
    <property type="evidence" value="ECO:0007669"/>
    <property type="project" value="TreeGrafter"/>
</dbReference>
<sequence>MDRLKNVSGSLCTDSSKMERKHGKYIVNIEHSENQLSFNPRNHEAHHSSCQFPTSADVTGDVGTDLTGVCTNTGTLGHSESPNREFQHCQVTWNFFSDWSLWRIFLACLLACALTTTIGVLIECLVYNRKNNNTSII</sequence>
<dbReference type="Pfam" id="PF15675">
    <property type="entry name" value="CLLAC"/>
    <property type="match status" value="1"/>
</dbReference>
<evidence type="ECO:0000259" key="2">
    <source>
        <dbReference type="Pfam" id="PF15675"/>
    </source>
</evidence>
<keyword evidence="1" id="KW-0812">Transmembrane</keyword>
<protein>
    <recommendedName>
        <fullName evidence="2">CLLAC-motif containing domain-containing protein</fullName>
    </recommendedName>
</protein>
<feature type="domain" description="CLLAC-motif containing" evidence="2">
    <location>
        <begin position="98"/>
        <end position="127"/>
    </location>
</feature>
<dbReference type="PANTHER" id="PTHR35349:SF7">
    <property type="entry name" value="DYNACTIN-ASSOCIATED PROTEIN"/>
    <property type="match status" value="1"/>
</dbReference>
<name>A0A9X9LGS6_GULGU</name>
<evidence type="ECO:0000313" key="3">
    <source>
        <dbReference type="EMBL" id="VCW67765.1"/>
    </source>
</evidence>
<accession>A0A9X9LGS6</accession>
<keyword evidence="1" id="KW-1133">Transmembrane helix</keyword>
<keyword evidence="1" id="KW-0472">Membrane</keyword>
<dbReference type="Proteomes" id="UP000269945">
    <property type="component" value="Unassembled WGS sequence"/>
</dbReference>
<dbReference type="PANTHER" id="PTHR35349">
    <property type="entry name" value="DYNACTIN-ASSOCIATED PROTEIN"/>
    <property type="match status" value="1"/>
</dbReference>
<proteinExistence type="predicted"/>
<reference evidence="3 4" key="1">
    <citation type="submission" date="2018-10" db="EMBL/GenBank/DDBJ databases">
        <authorList>
            <person name="Ekblom R."/>
            <person name="Jareborg N."/>
        </authorList>
    </citation>
    <scope>NUCLEOTIDE SEQUENCE [LARGE SCALE GENOMIC DNA]</scope>
    <source>
        <tissue evidence="3">Muscle</tissue>
    </source>
</reference>
<dbReference type="AlphaFoldDB" id="A0A9X9LGS6"/>
<gene>
    <name evidence="3" type="ORF">BN2614_LOCUS1</name>
</gene>
<comment type="caution">
    <text evidence="3">The sequence shown here is derived from an EMBL/GenBank/DDBJ whole genome shotgun (WGS) entry which is preliminary data.</text>
</comment>
<feature type="transmembrane region" description="Helical" evidence="1">
    <location>
        <begin position="104"/>
        <end position="127"/>
    </location>
</feature>
<evidence type="ECO:0000256" key="1">
    <source>
        <dbReference type="SAM" id="Phobius"/>
    </source>
</evidence>
<evidence type="ECO:0000313" key="4">
    <source>
        <dbReference type="Proteomes" id="UP000269945"/>
    </source>
</evidence>
<feature type="non-terminal residue" evidence="3">
    <location>
        <position position="137"/>
    </location>
</feature>